<dbReference type="OrthoDB" id="676979at2759"/>
<dbReference type="Proteomes" id="UP001107558">
    <property type="component" value="Chromosome 3"/>
</dbReference>
<accession>A0A9J6BLC5</accession>
<evidence type="ECO:0000313" key="2">
    <source>
        <dbReference type="EMBL" id="KAG5670182.1"/>
    </source>
</evidence>
<comment type="caution">
    <text evidence="2">The sequence shown here is derived from an EMBL/GenBank/DDBJ whole genome shotgun (WGS) entry which is preliminary data.</text>
</comment>
<dbReference type="EMBL" id="JADBJN010000003">
    <property type="protein sequence ID" value="KAG5670182.1"/>
    <property type="molecule type" value="Genomic_DNA"/>
</dbReference>
<organism evidence="2 3">
    <name type="scientific">Polypedilum vanderplanki</name>
    <name type="common">Sleeping chironomid midge</name>
    <dbReference type="NCBI Taxonomy" id="319348"/>
    <lineage>
        <taxon>Eukaryota</taxon>
        <taxon>Metazoa</taxon>
        <taxon>Ecdysozoa</taxon>
        <taxon>Arthropoda</taxon>
        <taxon>Hexapoda</taxon>
        <taxon>Insecta</taxon>
        <taxon>Pterygota</taxon>
        <taxon>Neoptera</taxon>
        <taxon>Endopterygota</taxon>
        <taxon>Diptera</taxon>
        <taxon>Nematocera</taxon>
        <taxon>Chironomoidea</taxon>
        <taxon>Chironomidae</taxon>
        <taxon>Chironominae</taxon>
        <taxon>Polypedilum</taxon>
        <taxon>Polypedilum</taxon>
    </lineage>
</organism>
<proteinExistence type="predicted"/>
<evidence type="ECO:0000313" key="3">
    <source>
        <dbReference type="Proteomes" id="UP001107558"/>
    </source>
</evidence>
<feature type="chain" id="PRO_5039939034" evidence="1">
    <location>
        <begin position="20"/>
        <end position="239"/>
    </location>
</feature>
<dbReference type="SUPFAM" id="SSF52058">
    <property type="entry name" value="L domain-like"/>
    <property type="match status" value="1"/>
</dbReference>
<gene>
    <name evidence="2" type="ORF">PVAND_000462</name>
</gene>
<dbReference type="AlphaFoldDB" id="A0A9J6BLC5"/>
<protein>
    <submittedName>
        <fullName evidence="2">Uncharacterized protein</fullName>
    </submittedName>
</protein>
<dbReference type="Gene3D" id="3.80.10.10">
    <property type="entry name" value="Ribonuclease Inhibitor"/>
    <property type="match status" value="1"/>
</dbReference>
<dbReference type="Pfam" id="PF13855">
    <property type="entry name" value="LRR_8"/>
    <property type="match status" value="1"/>
</dbReference>
<evidence type="ECO:0000256" key="1">
    <source>
        <dbReference type="SAM" id="SignalP"/>
    </source>
</evidence>
<dbReference type="InterPro" id="IPR032675">
    <property type="entry name" value="LRR_dom_sf"/>
</dbReference>
<keyword evidence="3" id="KW-1185">Reference proteome</keyword>
<sequence length="239" mass="27319">MWILKIFSIILISSLTIDAVIFNCQFSNNYYCKVTSGTIISKSETTVTLITGTYPSGTTSNSITVFDGRGFIFRYFPRGLTRFFPNIDVIFFEGGLREIHKEDLQQFGSKLKRVYMSYNNIEILEKNLFVYNPNIEYIYLDDNNIKYVDPDVFNVLTKLTNLGFLYNNCYSGKVEYNRNGVLSFIDEIKENCSIEIDEDSKTILQLQISIDSLNKQNTNLTNNCASSISGSGTNIVRIF</sequence>
<reference evidence="2" key="1">
    <citation type="submission" date="2021-03" db="EMBL/GenBank/DDBJ databases">
        <title>Chromosome level genome of the anhydrobiotic midge Polypedilum vanderplanki.</title>
        <authorList>
            <person name="Yoshida Y."/>
            <person name="Kikawada T."/>
            <person name="Gusev O."/>
        </authorList>
    </citation>
    <scope>NUCLEOTIDE SEQUENCE</scope>
    <source>
        <strain evidence="2">NIAS01</strain>
        <tissue evidence="2">Whole body or cell culture</tissue>
    </source>
</reference>
<feature type="signal peptide" evidence="1">
    <location>
        <begin position="1"/>
        <end position="19"/>
    </location>
</feature>
<dbReference type="InterPro" id="IPR001611">
    <property type="entry name" value="Leu-rich_rpt"/>
</dbReference>
<name>A0A9J6BLC5_POLVA</name>
<keyword evidence="1" id="KW-0732">Signal</keyword>